<dbReference type="eggNOG" id="COG1407">
    <property type="taxonomic scope" value="Bacteria"/>
</dbReference>
<dbReference type="STRING" id="1142394.PSMK_11670"/>
<dbReference type="AlphaFoldDB" id="I0IDI8"/>
<organism evidence="1 2">
    <name type="scientific">Phycisphaera mikurensis (strain NBRC 102666 / KCTC 22515 / FYK2301M01)</name>
    <dbReference type="NCBI Taxonomy" id="1142394"/>
    <lineage>
        <taxon>Bacteria</taxon>
        <taxon>Pseudomonadati</taxon>
        <taxon>Planctomycetota</taxon>
        <taxon>Phycisphaerae</taxon>
        <taxon>Phycisphaerales</taxon>
        <taxon>Phycisphaeraceae</taxon>
        <taxon>Phycisphaera</taxon>
    </lineage>
</organism>
<proteinExistence type="predicted"/>
<accession>I0IDI8</accession>
<evidence type="ECO:0000313" key="1">
    <source>
        <dbReference type="EMBL" id="BAM03326.1"/>
    </source>
</evidence>
<dbReference type="EMBL" id="AP012338">
    <property type="protein sequence ID" value="BAM03326.1"/>
    <property type="molecule type" value="Genomic_DNA"/>
</dbReference>
<reference evidence="1 2" key="1">
    <citation type="submission" date="2012-02" db="EMBL/GenBank/DDBJ databases">
        <title>Complete genome sequence of Phycisphaera mikurensis NBRC 102666.</title>
        <authorList>
            <person name="Ankai A."/>
            <person name="Hosoyama A."/>
            <person name="Terui Y."/>
            <person name="Sekine M."/>
            <person name="Fukai R."/>
            <person name="Kato Y."/>
            <person name="Nakamura S."/>
            <person name="Yamada-Narita S."/>
            <person name="Kawakoshi A."/>
            <person name="Fukunaga Y."/>
            <person name="Yamazaki S."/>
            <person name="Fujita N."/>
        </authorList>
    </citation>
    <scope>NUCLEOTIDE SEQUENCE [LARGE SCALE GENOMIC DNA]</scope>
    <source>
        <strain evidence="2">NBRC 102666 / KCTC 22515 / FYK2301M01</strain>
    </source>
</reference>
<dbReference type="NCBIfam" id="TIGR04123">
    <property type="entry name" value="P_estr_lig_assc"/>
    <property type="match status" value="1"/>
</dbReference>
<dbReference type="SUPFAM" id="SSF56300">
    <property type="entry name" value="Metallo-dependent phosphatases"/>
    <property type="match status" value="1"/>
</dbReference>
<keyword evidence="2" id="KW-1185">Reference proteome</keyword>
<evidence type="ECO:0000313" key="2">
    <source>
        <dbReference type="Proteomes" id="UP000007881"/>
    </source>
</evidence>
<dbReference type="KEGG" id="phm:PSMK_11670"/>
<gene>
    <name evidence="1" type="ordered locus">PSMK_11670</name>
</gene>
<dbReference type="InterPro" id="IPR026336">
    <property type="entry name" value="PdeM-like"/>
</dbReference>
<dbReference type="RefSeq" id="WP_014436545.1">
    <property type="nucleotide sequence ID" value="NC_017080.1"/>
</dbReference>
<dbReference type="OrthoDB" id="9795838at2"/>
<dbReference type="PANTHER" id="PTHR39323">
    <property type="entry name" value="BLR1149 PROTEIN"/>
    <property type="match status" value="1"/>
</dbReference>
<dbReference type="Proteomes" id="UP000007881">
    <property type="component" value="Chromosome"/>
</dbReference>
<sequence>MILAMTLHTRFGGDDWEVRAERALVRVRDATVLVTDLHLGKSDHFRASGIPVPDGADGDTLGRLDALLRAVGARRLVVLGDLFHNRQGVTDAVLGRLEAFRAAWPELRIENVRGNHDRHAGDPPASLRIRCVNGPIGDGGVAFAHEPAAGLAEPCGDGATPTFCGHLHPAVSIRTGRDRMRMPCFLFRGSTALLPAFGAFTGVHPIRPRPGDRVYAVGPGRVADVSAAVGGRSLAPR</sequence>
<dbReference type="PANTHER" id="PTHR39323:SF1">
    <property type="entry name" value="BLR1149 PROTEIN"/>
    <property type="match status" value="1"/>
</dbReference>
<dbReference type="InterPro" id="IPR029052">
    <property type="entry name" value="Metallo-depent_PP-like"/>
</dbReference>
<evidence type="ECO:0008006" key="3">
    <source>
        <dbReference type="Google" id="ProtNLM"/>
    </source>
</evidence>
<dbReference type="HOGENOM" id="CLU_075478_1_0_0"/>
<protein>
    <recommendedName>
        <fullName evidence="3">Calcineurin-like phosphoesterase domain-containing protein</fullName>
    </recommendedName>
</protein>
<name>I0IDI8_PHYMF</name>